<evidence type="ECO:0000313" key="3">
    <source>
        <dbReference type="Proteomes" id="UP001356427"/>
    </source>
</evidence>
<dbReference type="Gene3D" id="2.40.100.10">
    <property type="entry name" value="Cyclophilin-like"/>
    <property type="match status" value="1"/>
</dbReference>
<comment type="caution">
    <text evidence="2">The sequence shown here is derived from an EMBL/GenBank/DDBJ whole genome shotgun (WGS) entry which is preliminary data.</text>
</comment>
<feature type="domain" description="PPIase cyclophilin-type" evidence="1">
    <location>
        <begin position="112"/>
        <end position="159"/>
    </location>
</feature>
<accession>A0AAN8QRH7</accession>
<evidence type="ECO:0000259" key="1">
    <source>
        <dbReference type="PROSITE" id="PS50072"/>
    </source>
</evidence>
<reference evidence="2 3" key="1">
    <citation type="submission" date="2021-04" db="EMBL/GenBank/DDBJ databases">
        <authorList>
            <person name="De Guttry C."/>
            <person name="Zahm M."/>
            <person name="Klopp C."/>
            <person name="Cabau C."/>
            <person name="Louis A."/>
            <person name="Berthelot C."/>
            <person name="Parey E."/>
            <person name="Roest Crollius H."/>
            <person name="Montfort J."/>
            <person name="Robinson-Rechavi M."/>
            <person name="Bucao C."/>
            <person name="Bouchez O."/>
            <person name="Gislard M."/>
            <person name="Lluch J."/>
            <person name="Milhes M."/>
            <person name="Lampietro C."/>
            <person name="Lopez Roques C."/>
            <person name="Donnadieu C."/>
            <person name="Braasch I."/>
            <person name="Desvignes T."/>
            <person name="Postlethwait J."/>
            <person name="Bobe J."/>
            <person name="Wedekind C."/>
            <person name="Guiguen Y."/>
        </authorList>
    </citation>
    <scope>NUCLEOTIDE SEQUENCE [LARGE SCALE GENOMIC DNA]</scope>
    <source>
        <strain evidence="2">Cs_M1</strain>
        <tissue evidence="2">Blood</tissue>
    </source>
</reference>
<dbReference type="InterPro" id="IPR002130">
    <property type="entry name" value="Cyclophilin-type_PPIase_dom"/>
</dbReference>
<dbReference type="SUPFAM" id="SSF50891">
    <property type="entry name" value="Cyclophilin-like"/>
    <property type="match status" value="1"/>
</dbReference>
<proteinExistence type="predicted"/>
<dbReference type="PANTHER" id="PTHR11071:SF11">
    <property type="entry name" value="PEPTIDYL-PROLYL CIS-TRANS ISOMERASE C"/>
    <property type="match status" value="1"/>
</dbReference>
<dbReference type="PROSITE" id="PS50072">
    <property type="entry name" value="CSA_PPIASE_2"/>
    <property type="match status" value="1"/>
</dbReference>
<gene>
    <name evidence="2" type="ORF">J4Q44_G00168960</name>
</gene>
<dbReference type="Proteomes" id="UP001356427">
    <property type="component" value="Unassembled WGS sequence"/>
</dbReference>
<sequence>MEIPYADPQDKKMAEFYVTDASDTPLLGREACVQLDLIRKVETVARHAQPALRICVQRTMLKETLDNQEQRDDMIIAAATREEHSGILQQVMDRAIRPNVKFNDDKIQYMVLFDITVAGHEVGRIVIGQFEDVVPLTVNNFVALATGEKGYKGSTFHRVEALTQPIC</sequence>
<protein>
    <recommendedName>
        <fullName evidence="1">PPIase cyclophilin-type domain-containing protein</fullName>
    </recommendedName>
</protein>
<dbReference type="GO" id="GO:0006457">
    <property type="term" value="P:protein folding"/>
    <property type="evidence" value="ECO:0007669"/>
    <property type="project" value="TreeGrafter"/>
</dbReference>
<dbReference type="EMBL" id="JAGTTL010000014">
    <property type="protein sequence ID" value="KAK6313549.1"/>
    <property type="molecule type" value="Genomic_DNA"/>
</dbReference>
<dbReference type="GO" id="GO:0005737">
    <property type="term" value="C:cytoplasm"/>
    <property type="evidence" value="ECO:0007669"/>
    <property type="project" value="TreeGrafter"/>
</dbReference>
<dbReference type="PANTHER" id="PTHR11071">
    <property type="entry name" value="PEPTIDYL-PROLYL CIS-TRANS ISOMERASE"/>
    <property type="match status" value="1"/>
</dbReference>
<dbReference type="AlphaFoldDB" id="A0AAN8QRH7"/>
<evidence type="ECO:0000313" key="2">
    <source>
        <dbReference type="EMBL" id="KAK6313549.1"/>
    </source>
</evidence>
<dbReference type="GO" id="GO:0003755">
    <property type="term" value="F:peptidyl-prolyl cis-trans isomerase activity"/>
    <property type="evidence" value="ECO:0007669"/>
    <property type="project" value="InterPro"/>
</dbReference>
<keyword evidence="3" id="KW-1185">Reference proteome</keyword>
<organism evidence="2 3">
    <name type="scientific">Coregonus suidteri</name>
    <dbReference type="NCBI Taxonomy" id="861788"/>
    <lineage>
        <taxon>Eukaryota</taxon>
        <taxon>Metazoa</taxon>
        <taxon>Chordata</taxon>
        <taxon>Craniata</taxon>
        <taxon>Vertebrata</taxon>
        <taxon>Euteleostomi</taxon>
        <taxon>Actinopterygii</taxon>
        <taxon>Neopterygii</taxon>
        <taxon>Teleostei</taxon>
        <taxon>Protacanthopterygii</taxon>
        <taxon>Salmoniformes</taxon>
        <taxon>Salmonidae</taxon>
        <taxon>Coregoninae</taxon>
        <taxon>Coregonus</taxon>
    </lineage>
</organism>
<dbReference type="GO" id="GO:0016018">
    <property type="term" value="F:cyclosporin A binding"/>
    <property type="evidence" value="ECO:0007669"/>
    <property type="project" value="TreeGrafter"/>
</dbReference>
<dbReference type="Pfam" id="PF00160">
    <property type="entry name" value="Pro_isomerase"/>
    <property type="match status" value="1"/>
</dbReference>
<name>A0AAN8QRH7_9TELE</name>
<dbReference type="InterPro" id="IPR029000">
    <property type="entry name" value="Cyclophilin-like_dom_sf"/>
</dbReference>